<proteinExistence type="predicted"/>
<evidence type="ECO:0000313" key="2">
    <source>
        <dbReference type="EMBL" id="GAA98400.1"/>
    </source>
</evidence>
<organism evidence="2 3">
    <name type="scientific">Mixia osmundae (strain CBS 9802 / IAM 14324 / JCM 22182 / KY 12970)</name>
    <dbReference type="NCBI Taxonomy" id="764103"/>
    <lineage>
        <taxon>Eukaryota</taxon>
        <taxon>Fungi</taxon>
        <taxon>Dikarya</taxon>
        <taxon>Basidiomycota</taxon>
        <taxon>Pucciniomycotina</taxon>
        <taxon>Mixiomycetes</taxon>
        <taxon>Mixiales</taxon>
        <taxon>Mixiaceae</taxon>
        <taxon>Mixia</taxon>
    </lineage>
</organism>
<evidence type="ECO:0000313" key="3">
    <source>
        <dbReference type="Proteomes" id="UP000009131"/>
    </source>
</evidence>
<reference evidence="2 3" key="1">
    <citation type="journal article" date="2011" name="J. Gen. Appl. Microbiol.">
        <title>Draft genome sequencing of the enigmatic basidiomycete Mixia osmundae.</title>
        <authorList>
            <person name="Nishida H."/>
            <person name="Nagatsuka Y."/>
            <person name="Sugiyama J."/>
        </authorList>
    </citation>
    <scope>NUCLEOTIDE SEQUENCE [LARGE SCALE GENOMIC DNA]</scope>
    <source>
        <strain evidence="3">CBS 9802 / IAM 14324 / JCM 22182 / KY 12970</strain>
    </source>
</reference>
<dbReference type="AlphaFoldDB" id="G7E6E0"/>
<dbReference type="InParanoid" id="G7E6E0"/>
<dbReference type="Proteomes" id="UP000009131">
    <property type="component" value="Unassembled WGS sequence"/>
</dbReference>
<evidence type="ECO:0008006" key="4">
    <source>
        <dbReference type="Google" id="ProtNLM"/>
    </source>
</evidence>
<dbReference type="eggNOG" id="ENOG502S2CJ">
    <property type="taxonomic scope" value="Eukaryota"/>
</dbReference>
<comment type="caution">
    <text evidence="2">The sequence shown here is derived from an EMBL/GenBank/DDBJ whole genome shotgun (WGS) entry which is preliminary data.</text>
</comment>
<evidence type="ECO:0000256" key="1">
    <source>
        <dbReference type="SAM" id="MobiDB-lite"/>
    </source>
</evidence>
<protein>
    <recommendedName>
        <fullName evidence="4">Thioredoxin-like fold domain-containing protein</fullName>
    </recommendedName>
</protein>
<gene>
    <name evidence="2" type="primary">Mo05086</name>
    <name evidence="2" type="ORF">E5Q_05086</name>
</gene>
<feature type="compositionally biased region" description="Low complexity" evidence="1">
    <location>
        <begin position="44"/>
        <end position="59"/>
    </location>
</feature>
<sequence length="410" mass="45235">MPTREQPVLPVRHSSVSHRAAQVRQEQLPPAVGESHDKLVETGPSQASLAPTSSPALALKPKRVVSFSSEPDHTASPPRSASPAAGARKSSLPKGTLDEREAARVALDSSVSLLRQAADMATAASATVKSDKAPASALKRSSQASRELPPKELYSHPDPLLRRLRLRDGYGKEVNLKSAFRDCIAVAFYFDASWGRRGAMSTFASDVIRLTRVSPHRLKVVYVSIDTTEESYESNSLARGWLSMEWNDGSNLAVGQHEDAVDPINLSRGEDFLLAGEVDTEDHLGDDDDQNEELYTRPYARVHLAAKWMVLGIPQLVVYHIPSRKILSRHVRPRQIDKDRVEQTVNRWLSGETNDAVFMEVVHQLKYTFALLILAVLYVLWVRSGGTDPIAALIELFSNGHQPALVHPEL</sequence>
<dbReference type="OMA" id="MEWNDGS"/>
<dbReference type="EMBL" id="BABT02000150">
    <property type="protein sequence ID" value="GAA98400.1"/>
    <property type="molecule type" value="Genomic_DNA"/>
</dbReference>
<reference evidence="2 3" key="2">
    <citation type="journal article" date="2012" name="Open Biol.">
        <title>Characteristics of nucleosomes and linker DNA regions on the genome of the basidiomycete Mixia osmundae revealed by mono- and dinucleosome mapping.</title>
        <authorList>
            <person name="Nishida H."/>
            <person name="Kondo S."/>
            <person name="Matsumoto T."/>
            <person name="Suzuki Y."/>
            <person name="Yoshikawa H."/>
            <person name="Taylor T.D."/>
            <person name="Sugiyama J."/>
        </authorList>
    </citation>
    <scope>NUCLEOTIDE SEQUENCE [LARGE SCALE GENOMIC DNA]</scope>
    <source>
        <strain evidence="3">CBS 9802 / IAM 14324 / JCM 22182 / KY 12970</strain>
    </source>
</reference>
<dbReference type="RefSeq" id="XP_014569095.1">
    <property type="nucleotide sequence ID" value="XM_014713609.1"/>
</dbReference>
<accession>G7E6E0</accession>
<keyword evidence="3" id="KW-1185">Reference proteome</keyword>
<dbReference type="HOGENOM" id="CLU_055850_0_0_1"/>
<dbReference type="OrthoDB" id="409136at2759"/>
<feature type="compositionally biased region" description="Low complexity" evidence="1">
    <location>
        <begin position="75"/>
        <end position="90"/>
    </location>
</feature>
<feature type="region of interest" description="Disordered" evidence="1">
    <location>
        <begin position="124"/>
        <end position="154"/>
    </location>
</feature>
<name>G7E6E0_MIXOS</name>
<feature type="region of interest" description="Disordered" evidence="1">
    <location>
        <begin position="1"/>
        <end position="98"/>
    </location>
</feature>